<dbReference type="InterPro" id="IPR056617">
    <property type="entry name" value="MAP1B/S_N"/>
</dbReference>
<comment type="similarity">
    <text evidence="1">Belongs to the E2F/DP family.</text>
</comment>
<dbReference type="InterPro" id="IPR037241">
    <property type="entry name" value="E2F-DP_heterodim"/>
</dbReference>
<feature type="compositionally biased region" description="Basic and acidic residues" evidence="5">
    <location>
        <begin position="640"/>
        <end position="657"/>
    </location>
</feature>
<keyword evidence="2" id="KW-0805">Transcription regulation</keyword>
<dbReference type="Pfam" id="PF25281">
    <property type="entry name" value="MBL_MAP1B"/>
    <property type="match status" value="1"/>
</dbReference>
<dbReference type="InterPro" id="IPR026074">
    <property type="entry name" value="MAP1"/>
</dbReference>
<evidence type="ECO:0008006" key="10">
    <source>
        <dbReference type="Google" id="ProtNLM"/>
    </source>
</evidence>
<dbReference type="GO" id="GO:0016358">
    <property type="term" value="P:dendrite development"/>
    <property type="evidence" value="ECO:0007669"/>
    <property type="project" value="TreeGrafter"/>
</dbReference>
<feature type="compositionally biased region" description="Polar residues" evidence="5">
    <location>
        <begin position="950"/>
        <end position="959"/>
    </location>
</feature>
<dbReference type="GO" id="GO:0005874">
    <property type="term" value="C:microtubule"/>
    <property type="evidence" value="ECO:0007669"/>
    <property type="project" value="InterPro"/>
</dbReference>
<dbReference type="GO" id="GO:0005875">
    <property type="term" value="C:microtubule associated complex"/>
    <property type="evidence" value="ECO:0007669"/>
    <property type="project" value="TreeGrafter"/>
</dbReference>
<dbReference type="GO" id="GO:0007409">
    <property type="term" value="P:axonogenesis"/>
    <property type="evidence" value="ECO:0007669"/>
    <property type="project" value="TreeGrafter"/>
</dbReference>
<feature type="compositionally biased region" description="Basic and acidic residues" evidence="5">
    <location>
        <begin position="672"/>
        <end position="709"/>
    </location>
</feature>
<dbReference type="PANTHER" id="PTHR13843">
    <property type="entry name" value="MICROTUBULE-ASSOCIATED PROTEIN"/>
    <property type="match status" value="1"/>
</dbReference>
<dbReference type="EMBL" id="JASPKY010000740">
    <property type="protein sequence ID" value="KAK9685912.1"/>
    <property type="molecule type" value="Genomic_DNA"/>
</dbReference>
<organism evidence="8 9">
    <name type="scientific">Popillia japonica</name>
    <name type="common">Japanese beetle</name>
    <dbReference type="NCBI Taxonomy" id="7064"/>
    <lineage>
        <taxon>Eukaryota</taxon>
        <taxon>Metazoa</taxon>
        <taxon>Ecdysozoa</taxon>
        <taxon>Arthropoda</taxon>
        <taxon>Hexapoda</taxon>
        <taxon>Insecta</taxon>
        <taxon>Pterygota</taxon>
        <taxon>Neoptera</taxon>
        <taxon>Endopterygota</taxon>
        <taxon>Coleoptera</taxon>
        <taxon>Polyphaga</taxon>
        <taxon>Scarabaeiformia</taxon>
        <taxon>Scarabaeidae</taxon>
        <taxon>Rutelinae</taxon>
        <taxon>Popillia</taxon>
    </lineage>
</organism>
<feature type="domain" description="Microtubule-associated protein 1A/B/S-like MBL-like" evidence="7">
    <location>
        <begin position="240"/>
        <end position="500"/>
    </location>
</feature>
<dbReference type="AlphaFoldDB" id="A0AAW1IA07"/>
<keyword evidence="3" id="KW-0238">DNA-binding</keyword>
<feature type="compositionally biased region" description="Basic and acidic residues" evidence="5">
    <location>
        <begin position="915"/>
        <end position="929"/>
    </location>
</feature>
<name>A0AAW1IA07_POPJA</name>
<feature type="domain" description="Microtubule-associated protein 1B/S N-terminal" evidence="6">
    <location>
        <begin position="95"/>
        <end position="230"/>
    </location>
</feature>
<feature type="region of interest" description="Disordered" evidence="5">
    <location>
        <begin position="825"/>
        <end position="963"/>
    </location>
</feature>
<dbReference type="GO" id="GO:0045202">
    <property type="term" value="C:synapse"/>
    <property type="evidence" value="ECO:0007669"/>
    <property type="project" value="TreeGrafter"/>
</dbReference>
<feature type="compositionally biased region" description="Low complexity" evidence="5">
    <location>
        <begin position="658"/>
        <end position="669"/>
    </location>
</feature>
<feature type="region of interest" description="Disordered" evidence="5">
    <location>
        <begin position="558"/>
        <end position="768"/>
    </location>
</feature>
<sequence length="1050" mass="119109">MLEDCNSQEIANKVLNLKGELNKLENYETLLDRHRLWIEQSIINLTDIYSKKYLYASKEDVVKCFGTNDRIIALDTTFDTNVQILFWCKIFSFSSERLIQYASENLVTEVLIHPAVSTLAQCVRNLLSSFTRHRHIIHAGYTFAANGSWILQDGTFSYTDFAEAFHEIEVQRVIRAYENSISVDLHCSPEGDWTRLPKESFAKSCKVRVNPVDVLTSGSPSITNFLNYVSPFLVPVDVETLLECSDVVGNIRFSHPTLYIFPGGQGDAALFGINGFNMLLDGGFSRKACFWDFVRHLDRLDAVLLTRLNNGNVCGISAVLRRKMQNALYPQIGHFFCNIQERKSILSPDGDKDKDPLLINLLDEGQEIITNLRKLNLAPQTCYRDSEPINLYHKVGHGTLDMYVLSPTRDSKEVKDFLHRWNTNDQKLFANHKNIKDFQFPLQNMVSICTLLIWQPANPNDNITRILYPGSTPQHKIFEGLDRLKNLEYIKYPVCSESKLITSSSIMALKSKQLKDASLEKLLQPETRKIEKVREKPPKSGEIKSKLENKLADNLEKLEMTNGISSENEIDKTVKKSDSTDSDKSMKSTKPRKTDDKSEEKRTKPETKPKESKAKPKVDSKVEKKRVFSEKKASPTTPKKTLDAKVNGDMKEKEKPISKPIKYSPSSTPAKSAKEATNRKVIESKNKMTTKKEPKLSTEKKDTKPERKPISRRSKGSSPTTKTVSSPVKKVNGVQKPDIIKKSKLDKEGTTDSSTVSTPSADQKDLTKLTAEEIEQLKAQELADLKEEQEVVKEIEAVFRKGEIEKDSDVALRKVKDISIEDKSEPEEYLIIEKEEVEHDSLDDKDTKEDETKKHARDSEESEKVRKLSDDIKILLQEKEQLQKQESEEAVTDLKIKDDKEKPVETSKDMSVTSPEDKIDTSLDKKIVEIDSQEPNVALESQPDERYSATVESGATTAPTLPEDERITLDEIKEDNGDQAIEEKHVKEDTKEKDVPVIQLPTKTIDTMSKLPPVVGIRLDKQSHIRDIVKTPDEVADLPCTKKLILEIII</sequence>
<feature type="compositionally biased region" description="Basic and acidic residues" evidence="5">
    <location>
        <begin position="738"/>
        <end position="750"/>
    </location>
</feature>
<accession>A0AAW1IA07</accession>
<dbReference type="GO" id="GO:0008017">
    <property type="term" value="F:microtubule binding"/>
    <property type="evidence" value="ECO:0007669"/>
    <property type="project" value="InterPro"/>
</dbReference>
<evidence type="ECO:0000313" key="8">
    <source>
        <dbReference type="EMBL" id="KAK9685912.1"/>
    </source>
</evidence>
<evidence type="ECO:0000256" key="3">
    <source>
        <dbReference type="ARBA" id="ARBA00023125"/>
    </source>
</evidence>
<dbReference type="Proteomes" id="UP001458880">
    <property type="component" value="Unassembled WGS sequence"/>
</dbReference>
<reference evidence="8 9" key="1">
    <citation type="journal article" date="2024" name="BMC Genomics">
        <title>De novo assembly and annotation of Popillia japonica's genome with initial clues to its potential as an invasive pest.</title>
        <authorList>
            <person name="Cucini C."/>
            <person name="Boschi S."/>
            <person name="Funari R."/>
            <person name="Cardaioli E."/>
            <person name="Iannotti N."/>
            <person name="Marturano G."/>
            <person name="Paoli F."/>
            <person name="Bruttini M."/>
            <person name="Carapelli A."/>
            <person name="Frati F."/>
            <person name="Nardi F."/>
        </authorList>
    </citation>
    <scope>NUCLEOTIDE SEQUENCE [LARGE SCALE GENOMIC DNA]</scope>
    <source>
        <strain evidence="8">DMR45628</strain>
    </source>
</reference>
<dbReference type="Pfam" id="PF23415">
    <property type="entry name" value="MAPB1_N"/>
    <property type="match status" value="1"/>
</dbReference>
<keyword evidence="9" id="KW-1185">Reference proteome</keyword>
<gene>
    <name evidence="8" type="ORF">QE152_g37586</name>
</gene>
<dbReference type="InterPro" id="IPR057480">
    <property type="entry name" value="MAP1A/B/S-like_MBL"/>
</dbReference>
<dbReference type="GO" id="GO:0000226">
    <property type="term" value="P:microtubule cytoskeleton organization"/>
    <property type="evidence" value="ECO:0007669"/>
    <property type="project" value="InterPro"/>
</dbReference>
<feature type="compositionally biased region" description="Basic and acidic residues" evidence="5">
    <location>
        <begin position="831"/>
        <end position="908"/>
    </location>
</feature>
<dbReference type="GO" id="GO:0030425">
    <property type="term" value="C:dendrite"/>
    <property type="evidence" value="ECO:0007669"/>
    <property type="project" value="TreeGrafter"/>
</dbReference>
<feature type="compositionally biased region" description="Basic and acidic residues" evidence="5">
    <location>
        <begin position="569"/>
        <end position="633"/>
    </location>
</feature>
<dbReference type="GO" id="GO:0005829">
    <property type="term" value="C:cytosol"/>
    <property type="evidence" value="ECO:0007669"/>
    <property type="project" value="TreeGrafter"/>
</dbReference>
<feature type="compositionally biased region" description="Polar residues" evidence="5">
    <location>
        <begin position="751"/>
        <end position="761"/>
    </location>
</feature>
<evidence type="ECO:0000256" key="4">
    <source>
        <dbReference type="ARBA" id="ARBA00023163"/>
    </source>
</evidence>
<protein>
    <recommendedName>
        <fullName evidence="10">Microtubule-associated protein futsch</fullName>
    </recommendedName>
</protein>
<dbReference type="GO" id="GO:0043025">
    <property type="term" value="C:neuronal cell body"/>
    <property type="evidence" value="ECO:0007669"/>
    <property type="project" value="TreeGrafter"/>
</dbReference>
<evidence type="ECO:0000259" key="7">
    <source>
        <dbReference type="Pfam" id="PF25281"/>
    </source>
</evidence>
<dbReference type="PANTHER" id="PTHR13843:SF12">
    <property type="entry name" value="ATPASE F1_V1_A1 COMPLEX ALPHA_BETA SUBUNIT NUCLEOTIDE-BINDING DOMAIN-CONTAINING PROTEIN"/>
    <property type="match status" value="1"/>
</dbReference>
<dbReference type="GO" id="GO:0031114">
    <property type="term" value="P:regulation of microtubule depolymerization"/>
    <property type="evidence" value="ECO:0007669"/>
    <property type="project" value="TreeGrafter"/>
</dbReference>
<dbReference type="Gene3D" id="6.10.250.540">
    <property type="match status" value="1"/>
</dbReference>
<proteinExistence type="inferred from homology"/>
<evidence type="ECO:0000313" key="9">
    <source>
        <dbReference type="Proteomes" id="UP001458880"/>
    </source>
</evidence>
<feature type="compositionally biased region" description="Low complexity" evidence="5">
    <location>
        <begin position="717"/>
        <end position="731"/>
    </location>
</feature>
<dbReference type="SUPFAM" id="SSF144074">
    <property type="entry name" value="E2F-DP heterodimerization region"/>
    <property type="match status" value="1"/>
</dbReference>
<evidence type="ECO:0000256" key="5">
    <source>
        <dbReference type="SAM" id="MobiDB-lite"/>
    </source>
</evidence>
<evidence type="ECO:0000256" key="1">
    <source>
        <dbReference type="ARBA" id="ARBA00010940"/>
    </source>
</evidence>
<dbReference type="GO" id="GO:0003677">
    <property type="term" value="F:DNA binding"/>
    <property type="evidence" value="ECO:0007669"/>
    <property type="project" value="UniProtKB-KW"/>
</dbReference>
<comment type="caution">
    <text evidence="8">The sequence shown here is derived from an EMBL/GenBank/DDBJ whole genome shotgun (WGS) entry which is preliminary data.</text>
</comment>
<dbReference type="GO" id="GO:0003779">
    <property type="term" value="F:actin binding"/>
    <property type="evidence" value="ECO:0007669"/>
    <property type="project" value="TreeGrafter"/>
</dbReference>
<evidence type="ECO:0000259" key="6">
    <source>
        <dbReference type="Pfam" id="PF23415"/>
    </source>
</evidence>
<evidence type="ECO:0000256" key="2">
    <source>
        <dbReference type="ARBA" id="ARBA00023015"/>
    </source>
</evidence>
<keyword evidence="4" id="KW-0804">Transcription</keyword>